<dbReference type="Proteomes" id="UP000785679">
    <property type="component" value="Unassembled WGS sequence"/>
</dbReference>
<protein>
    <submittedName>
        <fullName evidence="1">Uncharacterized protein</fullName>
    </submittedName>
</protein>
<name>A0A8J8P1J9_HALGN</name>
<sequence>MVAQEFKFCKHNLDSHSLSQMQDTPAQRLSEFQVQTQVLILHQIIISGFYSHWPVIQLQQPDLQWQSHLHSTPIHLSIVSFLAFPLTRLLQFQHAFKDMLHAQLDLFKHLLFSQSQQSPSKHQSSHLQFMLSHKAGISQSQVSQYLLSFKTHLYGLAMHVLFGNMSHQWVLLQQPLLHCSLHQQSIPLHLPFRNNRQLSGPYI</sequence>
<reference evidence="1" key="1">
    <citation type="submission" date="2019-06" db="EMBL/GenBank/DDBJ databases">
        <authorList>
            <person name="Zheng W."/>
        </authorList>
    </citation>
    <scope>NUCLEOTIDE SEQUENCE</scope>
    <source>
        <strain evidence="1">QDHG01</strain>
    </source>
</reference>
<organism evidence="1 2">
    <name type="scientific">Halteria grandinella</name>
    <dbReference type="NCBI Taxonomy" id="5974"/>
    <lineage>
        <taxon>Eukaryota</taxon>
        <taxon>Sar</taxon>
        <taxon>Alveolata</taxon>
        <taxon>Ciliophora</taxon>
        <taxon>Intramacronucleata</taxon>
        <taxon>Spirotrichea</taxon>
        <taxon>Stichotrichia</taxon>
        <taxon>Sporadotrichida</taxon>
        <taxon>Halteriidae</taxon>
        <taxon>Halteria</taxon>
    </lineage>
</organism>
<keyword evidence="2" id="KW-1185">Reference proteome</keyword>
<accession>A0A8J8P1J9</accession>
<comment type="caution">
    <text evidence="1">The sequence shown here is derived from an EMBL/GenBank/DDBJ whole genome shotgun (WGS) entry which is preliminary data.</text>
</comment>
<gene>
    <name evidence="1" type="ORF">FGO68_gene11578</name>
</gene>
<evidence type="ECO:0000313" key="2">
    <source>
        <dbReference type="Proteomes" id="UP000785679"/>
    </source>
</evidence>
<proteinExistence type="predicted"/>
<dbReference type="AlphaFoldDB" id="A0A8J8P1J9"/>
<evidence type="ECO:0000313" key="1">
    <source>
        <dbReference type="EMBL" id="TNV84114.1"/>
    </source>
</evidence>
<dbReference type="EMBL" id="RRYP01003126">
    <property type="protein sequence ID" value="TNV84114.1"/>
    <property type="molecule type" value="Genomic_DNA"/>
</dbReference>